<protein>
    <recommendedName>
        <fullName evidence="6">Ion transport domain-containing protein</fullName>
    </recommendedName>
</protein>
<feature type="transmembrane region" description="Helical" evidence="5">
    <location>
        <begin position="239"/>
        <end position="260"/>
    </location>
</feature>
<evidence type="ECO:0000313" key="7">
    <source>
        <dbReference type="EMBL" id="KER29417.1"/>
    </source>
</evidence>
<name>A0A074ZU94_OPIVI</name>
<dbReference type="GeneID" id="20318171"/>
<evidence type="ECO:0000256" key="3">
    <source>
        <dbReference type="ARBA" id="ARBA00022989"/>
    </source>
</evidence>
<feature type="domain" description="Ion transport" evidence="6">
    <location>
        <begin position="211"/>
        <end position="415"/>
    </location>
</feature>
<keyword evidence="3 5" id="KW-1133">Transmembrane helix</keyword>
<comment type="subcellular location">
    <subcellularLocation>
        <location evidence="1">Membrane</location>
        <topology evidence="1">Multi-pass membrane protein</topology>
    </subcellularLocation>
</comment>
<keyword evidence="8" id="KW-1185">Reference proteome</keyword>
<dbReference type="EMBL" id="KL596679">
    <property type="protein sequence ID" value="KER29417.1"/>
    <property type="molecule type" value="Genomic_DNA"/>
</dbReference>
<dbReference type="CTD" id="20318171"/>
<organism evidence="7 8">
    <name type="scientific">Opisthorchis viverrini</name>
    <name type="common">Southeast Asian liver fluke</name>
    <dbReference type="NCBI Taxonomy" id="6198"/>
    <lineage>
        <taxon>Eukaryota</taxon>
        <taxon>Metazoa</taxon>
        <taxon>Spiralia</taxon>
        <taxon>Lophotrochozoa</taxon>
        <taxon>Platyhelminthes</taxon>
        <taxon>Trematoda</taxon>
        <taxon>Digenea</taxon>
        <taxon>Opisthorchiida</taxon>
        <taxon>Opisthorchiata</taxon>
        <taxon>Opisthorchiidae</taxon>
        <taxon>Opisthorchis</taxon>
    </lineage>
</organism>
<evidence type="ECO:0000259" key="6">
    <source>
        <dbReference type="Pfam" id="PF00520"/>
    </source>
</evidence>
<dbReference type="SUPFAM" id="SSF81324">
    <property type="entry name" value="Voltage-gated potassium channels"/>
    <property type="match status" value="2"/>
</dbReference>
<dbReference type="GO" id="GO:0016020">
    <property type="term" value="C:membrane"/>
    <property type="evidence" value="ECO:0007669"/>
    <property type="project" value="UniProtKB-SubCell"/>
</dbReference>
<proteinExistence type="predicted"/>
<feature type="transmembrane region" description="Helical" evidence="5">
    <location>
        <begin position="342"/>
        <end position="363"/>
    </location>
</feature>
<dbReference type="Pfam" id="PF00520">
    <property type="entry name" value="Ion_trans"/>
    <property type="match status" value="2"/>
</dbReference>
<dbReference type="PANTHER" id="PTHR45638">
    <property type="entry name" value="CYCLIC NUCLEOTIDE-GATED CATION CHANNEL SUBUNIT A"/>
    <property type="match status" value="1"/>
</dbReference>
<keyword evidence="2 5" id="KW-0812">Transmembrane</keyword>
<feature type="transmembrane region" description="Helical" evidence="5">
    <location>
        <begin position="697"/>
        <end position="718"/>
    </location>
</feature>
<evidence type="ECO:0000256" key="1">
    <source>
        <dbReference type="ARBA" id="ARBA00004141"/>
    </source>
</evidence>
<feature type="transmembrane region" description="Helical" evidence="5">
    <location>
        <begin position="562"/>
        <end position="580"/>
    </location>
</feature>
<sequence>MIPKLMCTAQANQSDQMVGPTNQNSQEILGVLVGATGCTMLELAHSSHNGKLINGHLHQDKLINKLDAHRLNNLDYRGDSTRYRMIQTNSPRKMHVLMPVYQQWPTQSLPSKGHEKCTLGFGGHTYPPLTTLDNPNDPEVADDKSPTDFPEPFKTVDFPVASEETILPQKEPEEKKSPLPTELIEDHRRFGQSECSVCCVFQTHNRILLMWLTLLSATVLYNLWLPVARQAFYRLQEEYVVMWTLLDIMADLVYLLDIVVQMRSPYLDYGLVVVNGRKMIKHYTKSRNFRLDVISLLPLDLIQIKIGMQPLLRFPRFLKVYRALEWKNMVANLTPFPNTWRVVNLMHVMFLGCNWCACAYYAISAYQGFRGKWGYTQKSDNTTSLAQIYLQSFYWANLALATIGIHEAPETNIDVVEQRVAQQRCIDLLHDGTHGQFDGAATIHNSDQQAINYYPRARLTTTSVSLTSHLPGTEYSECICSPTQAIGWRVAESDIAQMSVTNDSYLNENIAAVNPELQADEWVPADASPPSPTLIKIQQLVNQKSLCGEFCLFTAYSKVLRIWLSLVSLAVLYNLWLPIARQSFYQIQTRYFLFWLVLDAVADFIYLLDIFVQMGTTYLEFGIPVLKRRKIVKHYMKTFGFRLDLLSLLPLDLIQIKVGTQPMLRFPRFIKFYRFLEWKMSIGHLCRIPCIWRLFHLFHLLFLGCHWCACLYFDVSAFEQFKSTWGFVPQDGSNTTLFRVYLVSFYWATLALATIGIDEPPTTTLE</sequence>
<evidence type="ECO:0000313" key="8">
    <source>
        <dbReference type="Proteomes" id="UP000054324"/>
    </source>
</evidence>
<dbReference type="GO" id="GO:0005221">
    <property type="term" value="F:intracellularly cyclic nucleotide-activated monoatomic cation channel activity"/>
    <property type="evidence" value="ECO:0007669"/>
    <property type="project" value="InterPro"/>
</dbReference>
<gene>
    <name evidence="7" type="ORF">T265_03985</name>
</gene>
<dbReference type="PANTHER" id="PTHR45638:SF7">
    <property type="entry name" value="CYCLIC NUCLEOTIDE-GATED ION CHANNEL-LIKE, ISOFORM E"/>
    <property type="match status" value="1"/>
</dbReference>
<dbReference type="Gene3D" id="1.10.287.70">
    <property type="match status" value="2"/>
</dbReference>
<dbReference type="InterPro" id="IPR050866">
    <property type="entry name" value="CNG_cation_channel"/>
</dbReference>
<dbReference type="GO" id="GO:0044877">
    <property type="term" value="F:protein-containing complex binding"/>
    <property type="evidence" value="ECO:0007669"/>
    <property type="project" value="TreeGrafter"/>
</dbReference>
<dbReference type="AlphaFoldDB" id="A0A074ZU94"/>
<reference evidence="7 8" key="1">
    <citation type="submission" date="2013-11" db="EMBL/GenBank/DDBJ databases">
        <title>Opisthorchis viverrini - life in the bile duct.</title>
        <authorList>
            <person name="Young N.D."/>
            <person name="Nagarajan N."/>
            <person name="Lin S.J."/>
            <person name="Korhonen P.K."/>
            <person name="Jex A.R."/>
            <person name="Hall R.S."/>
            <person name="Safavi-Hemami H."/>
            <person name="Kaewkong W."/>
            <person name="Bertrand D."/>
            <person name="Gao S."/>
            <person name="Seet Q."/>
            <person name="Wongkham S."/>
            <person name="Teh B.T."/>
            <person name="Wongkham C."/>
            <person name="Intapan P.M."/>
            <person name="Maleewong W."/>
            <person name="Yang X."/>
            <person name="Hu M."/>
            <person name="Wang Z."/>
            <person name="Hofmann A."/>
            <person name="Sternberg P.W."/>
            <person name="Tan P."/>
            <person name="Wang J."/>
            <person name="Gasser R.B."/>
        </authorList>
    </citation>
    <scope>NUCLEOTIDE SEQUENCE [LARGE SCALE GENOMIC DNA]</scope>
</reference>
<dbReference type="KEGG" id="ovi:T265_03985"/>
<dbReference type="Proteomes" id="UP000054324">
    <property type="component" value="Unassembled WGS sequence"/>
</dbReference>
<feature type="domain" description="Ion transport" evidence="6">
    <location>
        <begin position="561"/>
        <end position="761"/>
    </location>
</feature>
<dbReference type="STRING" id="6198.A0A074ZU94"/>
<feature type="transmembrane region" description="Helical" evidence="5">
    <location>
        <begin position="208"/>
        <end position="227"/>
    </location>
</feature>
<accession>A0A074ZU94</accession>
<dbReference type="InterPro" id="IPR005821">
    <property type="entry name" value="Ion_trans_dom"/>
</dbReference>
<dbReference type="RefSeq" id="XP_009166856.1">
    <property type="nucleotide sequence ID" value="XM_009168592.1"/>
</dbReference>
<evidence type="ECO:0000256" key="4">
    <source>
        <dbReference type="ARBA" id="ARBA00023136"/>
    </source>
</evidence>
<feature type="transmembrane region" description="Helical" evidence="5">
    <location>
        <begin position="738"/>
        <end position="757"/>
    </location>
</feature>
<evidence type="ECO:0000256" key="2">
    <source>
        <dbReference type="ARBA" id="ARBA00022692"/>
    </source>
</evidence>
<evidence type="ECO:0000256" key="5">
    <source>
        <dbReference type="SAM" id="Phobius"/>
    </source>
</evidence>
<dbReference type="OrthoDB" id="421226at2759"/>
<keyword evidence="4 5" id="KW-0472">Membrane</keyword>